<feature type="region of interest" description="Disordered" evidence="1">
    <location>
        <begin position="31"/>
        <end position="293"/>
    </location>
</feature>
<proteinExistence type="predicted"/>
<dbReference type="EMBL" id="MU072483">
    <property type="protein sequence ID" value="KAF5825576.1"/>
    <property type="molecule type" value="Genomic_DNA"/>
</dbReference>
<feature type="compositionally biased region" description="Low complexity" evidence="1">
    <location>
        <begin position="262"/>
        <end position="288"/>
    </location>
</feature>
<feature type="compositionally biased region" description="Basic and acidic residues" evidence="1">
    <location>
        <begin position="146"/>
        <end position="157"/>
    </location>
</feature>
<reference evidence="2" key="1">
    <citation type="submission" date="2017-08" db="EMBL/GenBank/DDBJ databases">
        <authorList>
            <person name="Polle J.E."/>
            <person name="Barry K."/>
            <person name="Cushman J."/>
            <person name="Schmutz J."/>
            <person name="Tran D."/>
            <person name="Hathwaick L.T."/>
            <person name="Yim W.C."/>
            <person name="Jenkins J."/>
            <person name="Mckie-Krisberg Z.M."/>
            <person name="Prochnik S."/>
            <person name="Lindquist E."/>
            <person name="Dockter R.B."/>
            <person name="Adam C."/>
            <person name="Molina H."/>
            <person name="Bunkerborg J."/>
            <person name="Jin E."/>
            <person name="Buchheim M."/>
            <person name="Magnuson J."/>
        </authorList>
    </citation>
    <scope>NUCLEOTIDE SEQUENCE</scope>
    <source>
        <strain evidence="2">CCAP 19/18</strain>
    </source>
</reference>
<feature type="region of interest" description="Disordered" evidence="1">
    <location>
        <begin position="435"/>
        <end position="507"/>
    </location>
</feature>
<feature type="compositionally biased region" description="Basic and acidic residues" evidence="1">
    <location>
        <begin position="119"/>
        <end position="129"/>
    </location>
</feature>
<sequence>MLAQRSSKSRQLLPRLQYAAAANQGSCHYTQASVAGQHRPPAGLPNMPPLHGTGELHLQRQPSLDSLAAVALNEKRPQRKSGRLQRQLGESYSETGSDEGGDASGDDTNPGMCESEEEYGSKEAAEDAKGLGSGSDSSGAGGDGLEGDHAFEEGEGPRHKRQRMLGAAGEGEQGDVGSCEGGRGMSQLVGKDMEGEDFSLDDLDPDDSGDAQIIARLQSSKAKKDKQGRDAQSHGRVNKQAGSRKGIGGRPKGSKNKPKIQPPASESAAPAAQSQRAAAEGRGQGTRTLKTEDPTLFMEAVRNRSSTVWNVAGEKKLLQLAADSLVSNQGQMGKQQLNGVPEKLMNYMRVELHCPLPPNYYNLDNCWTKWDHLKKKARLILNAFQRQETQAGGSGRQLTLEERYDMAGVEQEAEWMPLFCSLFEGNPSAVPQAVAEAGDGAAQDEEVEREHQQVMAAREAGDRGQVLDQTLATTGRSPSRRGRGRQRGSGSTSSMLTKPPSGTSGQLRAESTLQTLIDLQQQQHQEGMHALHLQRQQHQDSMQAFNTWAAHQERQVAVQQTFCGGILSLLSRLLPPAEVSSNCGPVAASTMDMGMASAAGVGANALGSQGVAGSPMMFGGNPGIGGGVGASAPGGKGVAGTPVMFGNPGMGGGVGGSAPP</sequence>
<protein>
    <submittedName>
        <fullName evidence="2">Uncharacterized protein</fullName>
    </submittedName>
</protein>
<feature type="compositionally biased region" description="Acidic residues" evidence="1">
    <location>
        <begin position="96"/>
        <end position="105"/>
    </location>
</feature>
<accession>A0ABQ7FST4</accession>
<gene>
    <name evidence="2" type="ORF">DUNSADRAFT_8464</name>
</gene>
<feature type="compositionally biased region" description="Acidic residues" evidence="1">
    <location>
        <begin position="194"/>
        <end position="209"/>
    </location>
</feature>
<dbReference type="Proteomes" id="UP000815325">
    <property type="component" value="Unassembled WGS sequence"/>
</dbReference>
<organism evidence="2 3">
    <name type="scientific">Dunaliella salina</name>
    <name type="common">Green alga</name>
    <name type="synonym">Protococcus salinus</name>
    <dbReference type="NCBI Taxonomy" id="3046"/>
    <lineage>
        <taxon>Eukaryota</taxon>
        <taxon>Viridiplantae</taxon>
        <taxon>Chlorophyta</taxon>
        <taxon>core chlorophytes</taxon>
        <taxon>Chlorophyceae</taxon>
        <taxon>CS clade</taxon>
        <taxon>Chlamydomonadales</taxon>
        <taxon>Dunaliellaceae</taxon>
        <taxon>Dunaliella</taxon>
    </lineage>
</organism>
<keyword evidence="3" id="KW-1185">Reference proteome</keyword>
<evidence type="ECO:0000313" key="2">
    <source>
        <dbReference type="EMBL" id="KAF5825576.1"/>
    </source>
</evidence>
<comment type="caution">
    <text evidence="2">The sequence shown here is derived from an EMBL/GenBank/DDBJ whole genome shotgun (WGS) entry which is preliminary data.</text>
</comment>
<evidence type="ECO:0000313" key="3">
    <source>
        <dbReference type="Proteomes" id="UP000815325"/>
    </source>
</evidence>
<evidence type="ECO:0000256" key="1">
    <source>
        <dbReference type="SAM" id="MobiDB-lite"/>
    </source>
</evidence>
<feature type="non-terminal residue" evidence="2">
    <location>
        <position position="660"/>
    </location>
</feature>
<name>A0ABQ7FST4_DUNSA</name>